<protein>
    <submittedName>
        <fullName evidence="1">Uncharacterized protein</fullName>
    </submittedName>
</protein>
<proteinExistence type="predicted"/>
<reference evidence="2" key="1">
    <citation type="journal article" date="2019" name="Int. J. Syst. Evol. Microbiol.">
        <title>The Global Catalogue of Microorganisms (GCM) 10K type strain sequencing project: providing services to taxonomists for standard genome sequencing and annotation.</title>
        <authorList>
            <consortium name="The Broad Institute Genomics Platform"/>
            <consortium name="The Broad Institute Genome Sequencing Center for Infectious Disease"/>
            <person name="Wu L."/>
            <person name="Ma J."/>
        </authorList>
    </citation>
    <scope>NUCLEOTIDE SEQUENCE [LARGE SCALE GENOMIC DNA]</scope>
    <source>
        <strain evidence="2">CGMCC 4.7645</strain>
    </source>
</reference>
<dbReference type="EMBL" id="JBHUKR010000004">
    <property type="protein sequence ID" value="MFD2415573.1"/>
    <property type="molecule type" value="Genomic_DNA"/>
</dbReference>
<accession>A0ABW5FL91</accession>
<dbReference type="RefSeq" id="WP_378261486.1">
    <property type="nucleotide sequence ID" value="NZ_JBHUKR010000004.1"/>
</dbReference>
<comment type="caution">
    <text evidence="1">The sequence shown here is derived from an EMBL/GenBank/DDBJ whole genome shotgun (WGS) entry which is preliminary data.</text>
</comment>
<evidence type="ECO:0000313" key="1">
    <source>
        <dbReference type="EMBL" id="MFD2415573.1"/>
    </source>
</evidence>
<keyword evidence="2" id="KW-1185">Reference proteome</keyword>
<sequence length="289" mass="30693">MLGRFADVASLSPPGRAGTPDAVREYLEAGQGEYAGVLGLFVCQASRLPELITELIKVRPEQPLPLSLSIDTDLGGLAKAVSISESRADLLSLRMVEAPAPPDVDDVWLERIAEFIPEDVVRVVEPRGGGHKWLDSVRRVAEHGSWPKLRCGRLRDDSSLSVEEVASFLDVIISLNGASFKATGGLNRAVRHTDPETGATHHGFLNLLIATARTLSGDDVREALAATDGRALADEAAALSEQAQHAVRGIFASCAWSSFAEGVEDLMRLGLYAPRVSYGNESTGGAAGA</sequence>
<dbReference type="Proteomes" id="UP001597417">
    <property type="component" value="Unassembled WGS sequence"/>
</dbReference>
<organism evidence="1 2">
    <name type="scientific">Amycolatopsis pigmentata</name>
    <dbReference type="NCBI Taxonomy" id="450801"/>
    <lineage>
        <taxon>Bacteria</taxon>
        <taxon>Bacillati</taxon>
        <taxon>Actinomycetota</taxon>
        <taxon>Actinomycetes</taxon>
        <taxon>Pseudonocardiales</taxon>
        <taxon>Pseudonocardiaceae</taxon>
        <taxon>Amycolatopsis</taxon>
    </lineage>
</organism>
<name>A0ABW5FL91_9PSEU</name>
<evidence type="ECO:0000313" key="2">
    <source>
        <dbReference type="Proteomes" id="UP001597417"/>
    </source>
</evidence>
<gene>
    <name evidence="1" type="ORF">ACFSXZ_04445</name>
</gene>